<dbReference type="Proteomes" id="UP000032141">
    <property type="component" value="Chromosome C4"/>
</dbReference>
<name>A0A0D3BR14_BRAOL</name>
<feature type="region of interest" description="Disordered" evidence="3">
    <location>
        <begin position="481"/>
        <end position="502"/>
    </location>
</feature>
<evidence type="ECO:0000256" key="3">
    <source>
        <dbReference type="SAM" id="MobiDB-lite"/>
    </source>
</evidence>
<dbReference type="PANTHER" id="PTHR48449">
    <property type="entry name" value="DUF1985 DOMAIN-CONTAINING PROTEIN"/>
    <property type="match status" value="1"/>
</dbReference>
<keyword evidence="1" id="KW-0645">Protease</keyword>
<dbReference type="AlphaFoldDB" id="A0A0D3BR14"/>
<organism evidence="5 6">
    <name type="scientific">Brassica oleracea var. oleracea</name>
    <dbReference type="NCBI Taxonomy" id="109376"/>
    <lineage>
        <taxon>Eukaryota</taxon>
        <taxon>Viridiplantae</taxon>
        <taxon>Streptophyta</taxon>
        <taxon>Embryophyta</taxon>
        <taxon>Tracheophyta</taxon>
        <taxon>Spermatophyta</taxon>
        <taxon>Magnoliopsida</taxon>
        <taxon>eudicotyledons</taxon>
        <taxon>Gunneridae</taxon>
        <taxon>Pentapetalae</taxon>
        <taxon>rosids</taxon>
        <taxon>malvids</taxon>
        <taxon>Brassicales</taxon>
        <taxon>Brassicaceae</taxon>
        <taxon>Brassiceae</taxon>
        <taxon>Brassica</taxon>
    </lineage>
</organism>
<dbReference type="PANTHER" id="PTHR48449:SF1">
    <property type="entry name" value="DUF1985 DOMAIN-CONTAINING PROTEIN"/>
    <property type="match status" value="1"/>
</dbReference>
<sequence length="706" mass="79456">MLTNVPSFLNYPWGRLSFLYTLSHFLPPPISKDIPDPLHELRIWLSQQTTAFYGFPQALQLLAFEAVPQLLARIPDAPNTVTFMEDPPACATTVIILNTKDILAVEAEPDVTVHFSLIPEAERHMWLYEVEDLQVNRLVHRVSSGHTSTTEDFRGAEKSFRGRGKQPENAPLPPEDKPEVVPIFQRNLGLRKLAAVVDEDVTSSEHNEPEVPHQSGSSPEKDLKLWLSELLQNMARGIYERLETMERNICSHLGVSPPNVHNTQKMKVDDDSPKTDGIQAQRPPRKSRRTNSTVTKPATKIHSYPQHSADRLQGNKGRTSPYFNKESQDDNDCAHDRTPPFDEHVNYQSVIDEPPGISDLTPTKRFGDEKPVTITWEETNPHAYTSGKIAPTSETPPSAAYRVSGPHLPSPRTAADVETLSINVSATKTQSAAATEGASRDSVAVGNERSPIEEDENYESCQENISIDTPLQEKHPLAVETFTGPDTDEDDSSMESGGKRLRKKSQKICGVYTPDARLKGLFMSEKKTEYRPLPKTSCAVFKKFSDILSENLVQQFEIKTSHIVTNHFFLDIATPGKWLSDETSNVTILYSFITENPTEAHVDVQMTPILKSLPYILEQYVGYTVYQISEGVRFYSWNRVEGIYHNKRGGDCAPCTAKFMEMHCNGDEKEEMSLITNRVVDKIREQYAMDCYEEFVGDYRVANEAI</sequence>
<reference evidence="5" key="2">
    <citation type="submission" date="2015-03" db="UniProtKB">
        <authorList>
            <consortium name="EnsemblPlants"/>
        </authorList>
    </citation>
    <scope>IDENTIFICATION</scope>
</reference>
<feature type="region of interest" description="Disordered" evidence="3">
    <location>
        <begin position="253"/>
        <end position="338"/>
    </location>
</feature>
<keyword evidence="6" id="KW-1185">Reference proteome</keyword>
<evidence type="ECO:0000256" key="1">
    <source>
        <dbReference type="ARBA" id="ARBA00022670"/>
    </source>
</evidence>
<feature type="compositionally biased region" description="Basic and acidic residues" evidence="3">
    <location>
        <begin position="326"/>
        <end position="338"/>
    </location>
</feature>
<reference evidence="5 6" key="1">
    <citation type="journal article" date="2014" name="Genome Biol.">
        <title>Transcriptome and methylome profiling reveals relics of genome dominance in the mesopolyploid Brassica oleracea.</title>
        <authorList>
            <person name="Parkin I.A."/>
            <person name="Koh C."/>
            <person name="Tang H."/>
            <person name="Robinson S.J."/>
            <person name="Kagale S."/>
            <person name="Clarke W.E."/>
            <person name="Town C.D."/>
            <person name="Nixon J."/>
            <person name="Krishnakumar V."/>
            <person name="Bidwell S.L."/>
            <person name="Denoeud F."/>
            <person name="Belcram H."/>
            <person name="Links M.G."/>
            <person name="Just J."/>
            <person name="Clarke C."/>
            <person name="Bender T."/>
            <person name="Huebert T."/>
            <person name="Mason A.S."/>
            <person name="Pires J.C."/>
            <person name="Barker G."/>
            <person name="Moore J."/>
            <person name="Walley P.G."/>
            <person name="Manoli S."/>
            <person name="Batley J."/>
            <person name="Edwards D."/>
            <person name="Nelson M.N."/>
            <person name="Wang X."/>
            <person name="Paterson A.H."/>
            <person name="King G."/>
            <person name="Bancroft I."/>
            <person name="Chalhoub B."/>
            <person name="Sharpe A.G."/>
        </authorList>
    </citation>
    <scope>NUCLEOTIDE SEQUENCE</scope>
    <source>
        <strain evidence="5 6">cv. TO1000</strain>
    </source>
</reference>
<dbReference type="GO" id="GO:0008234">
    <property type="term" value="F:cysteine-type peptidase activity"/>
    <property type="evidence" value="ECO:0007669"/>
    <property type="project" value="InterPro"/>
</dbReference>
<keyword evidence="2" id="KW-0378">Hydrolase</keyword>
<dbReference type="GO" id="GO:0006508">
    <property type="term" value="P:proteolysis"/>
    <property type="evidence" value="ECO:0007669"/>
    <property type="project" value="UniProtKB-KW"/>
</dbReference>
<evidence type="ECO:0000313" key="6">
    <source>
        <dbReference type="Proteomes" id="UP000032141"/>
    </source>
</evidence>
<feature type="domain" description="Ubiquitin-like protease family profile" evidence="4">
    <location>
        <begin position="585"/>
        <end position="697"/>
    </location>
</feature>
<feature type="region of interest" description="Disordered" evidence="3">
    <location>
        <begin position="383"/>
        <end position="413"/>
    </location>
</feature>
<proteinExistence type="predicted"/>
<dbReference type="OMA" id="MEDPPAC"/>
<protein>
    <recommendedName>
        <fullName evidence="4">Ubiquitin-like protease family profile domain-containing protein</fullName>
    </recommendedName>
</protein>
<dbReference type="EnsemblPlants" id="Bo4g029900.1">
    <property type="protein sequence ID" value="Bo4g029900.1"/>
    <property type="gene ID" value="Bo4g029900"/>
</dbReference>
<dbReference type="Gramene" id="Bo4g029900.1">
    <property type="protein sequence ID" value="Bo4g029900.1"/>
    <property type="gene ID" value="Bo4g029900"/>
</dbReference>
<dbReference type="HOGENOM" id="CLU_010327_1_0_1"/>
<accession>A0A0D3BR14</accession>
<feature type="region of interest" description="Disordered" evidence="3">
    <location>
        <begin position="144"/>
        <end position="179"/>
    </location>
</feature>
<dbReference type="Pfam" id="PF02902">
    <property type="entry name" value="Peptidase_C48"/>
    <property type="match status" value="1"/>
</dbReference>
<evidence type="ECO:0000256" key="2">
    <source>
        <dbReference type="ARBA" id="ARBA00022801"/>
    </source>
</evidence>
<feature type="region of interest" description="Disordered" evidence="3">
    <location>
        <begin position="199"/>
        <end position="220"/>
    </location>
</feature>
<evidence type="ECO:0000313" key="5">
    <source>
        <dbReference type="EnsemblPlants" id="Bo4g029900.1"/>
    </source>
</evidence>
<evidence type="ECO:0000259" key="4">
    <source>
        <dbReference type="Pfam" id="PF02902"/>
    </source>
</evidence>
<feature type="region of interest" description="Disordered" evidence="3">
    <location>
        <begin position="427"/>
        <end position="459"/>
    </location>
</feature>
<feature type="compositionally biased region" description="Basic and acidic residues" evidence="3">
    <location>
        <begin position="149"/>
        <end position="160"/>
    </location>
</feature>
<dbReference type="InterPro" id="IPR003653">
    <property type="entry name" value="Peptidase_C48_C"/>
</dbReference>